<dbReference type="SUPFAM" id="SSF46689">
    <property type="entry name" value="Homeodomain-like"/>
    <property type="match status" value="1"/>
</dbReference>
<dbReference type="InterPro" id="IPR007367">
    <property type="entry name" value="DUF433"/>
</dbReference>
<dbReference type="AlphaFoldDB" id="A0A1V4BW58"/>
<evidence type="ECO:0000313" key="1">
    <source>
        <dbReference type="EMBL" id="OPF18945.1"/>
    </source>
</evidence>
<dbReference type="Pfam" id="PF04255">
    <property type="entry name" value="DUF433"/>
    <property type="match status" value="1"/>
</dbReference>
<evidence type="ECO:0008006" key="3">
    <source>
        <dbReference type="Google" id="ProtNLM"/>
    </source>
</evidence>
<reference evidence="1 2" key="1">
    <citation type="submission" date="2017-02" db="EMBL/GenBank/DDBJ databases">
        <title>Genome sequence of Microcystis aeruginosa KW.</title>
        <authorList>
            <person name="Oh H.-M."/>
            <person name="Ahn C.-Y."/>
            <person name="Jeong H."/>
            <person name="Srivastava A."/>
            <person name="Lee H.-G."/>
            <person name="Kang S.-R."/>
        </authorList>
    </citation>
    <scope>NUCLEOTIDE SEQUENCE [LARGE SCALE GENOMIC DNA]</scope>
    <source>
        <strain evidence="1 2">KW</strain>
    </source>
</reference>
<dbReference type="InterPro" id="IPR009057">
    <property type="entry name" value="Homeodomain-like_sf"/>
</dbReference>
<dbReference type="EMBL" id="MVGR01000003">
    <property type="protein sequence ID" value="OPF18945.1"/>
    <property type="molecule type" value="Genomic_DNA"/>
</dbReference>
<name>A0A1V4BW58_MICAE</name>
<dbReference type="PANTHER" id="PTHR34849:SF3">
    <property type="entry name" value="SSR2962 PROTEIN"/>
    <property type="match status" value="1"/>
</dbReference>
<organism evidence="1 2">
    <name type="scientific">Microcystis aeruginosa KW</name>
    <dbReference type="NCBI Taxonomy" id="1960155"/>
    <lineage>
        <taxon>Bacteria</taxon>
        <taxon>Bacillati</taxon>
        <taxon>Cyanobacteriota</taxon>
        <taxon>Cyanophyceae</taxon>
        <taxon>Oscillatoriophycideae</taxon>
        <taxon>Chroococcales</taxon>
        <taxon>Microcystaceae</taxon>
        <taxon>Microcystis</taxon>
    </lineage>
</organism>
<proteinExistence type="predicted"/>
<dbReference type="RefSeq" id="WP_002743172.1">
    <property type="nucleotide sequence ID" value="NZ_MVGR01000003.1"/>
</dbReference>
<dbReference type="Gene3D" id="1.10.10.10">
    <property type="entry name" value="Winged helix-like DNA-binding domain superfamily/Winged helix DNA-binding domain"/>
    <property type="match status" value="1"/>
</dbReference>
<dbReference type="PANTHER" id="PTHR34849">
    <property type="entry name" value="SSL5025 PROTEIN"/>
    <property type="match status" value="1"/>
</dbReference>
<sequence>MTLKQLDRITFNSKIMAGQACIRGMRIPVSLILNLLANEKPIEEILEEYPDLEREDIHQCLLYASWLAREQVHHFELIEQWR</sequence>
<dbReference type="InterPro" id="IPR036388">
    <property type="entry name" value="WH-like_DNA-bd_sf"/>
</dbReference>
<evidence type="ECO:0000313" key="2">
    <source>
        <dbReference type="Proteomes" id="UP000189835"/>
    </source>
</evidence>
<accession>A0A1V4BW58</accession>
<comment type="caution">
    <text evidence="1">The sequence shown here is derived from an EMBL/GenBank/DDBJ whole genome shotgun (WGS) entry which is preliminary data.</text>
</comment>
<dbReference type="Proteomes" id="UP000189835">
    <property type="component" value="Unassembled WGS sequence"/>
</dbReference>
<gene>
    <name evidence="1" type="ORF">B1L04_05850</name>
</gene>
<protein>
    <recommendedName>
        <fullName evidence="3">DUF433 domain-containing protein</fullName>
    </recommendedName>
</protein>